<dbReference type="PANTHER" id="PTHR24223">
    <property type="entry name" value="ATP-BINDING CASSETTE SUB-FAMILY C"/>
    <property type="match status" value="1"/>
</dbReference>
<dbReference type="InterPro" id="IPR050173">
    <property type="entry name" value="ABC_transporter_C-like"/>
</dbReference>
<evidence type="ECO:0000256" key="1">
    <source>
        <dbReference type="ARBA" id="ARBA00022741"/>
    </source>
</evidence>
<keyword evidence="4" id="KW-1185">Reference proteome</keyword>
<dbReference type="InParanoid" id="F4WYQ4"/>
<organism evidence="4">
    <name type="scientific">Acromyrmex echinatior</name>
    <name type="common">Panamanian leafcutter ant</name>
    <name type="synonym">Acromyrmex octospinosus echinatior</name>
    <dbReference type="NCBI Taxonomy" id="103372"/>
    <lineage>
        <taxon>Eukaryota</taxon>
        <taxon>Metazoa</taxon>
        <taxon>Ecdysozoa</taxon>
        <taxon>Arthropoda</taxon>
        <taxon>Hexapoda</taxon>
        <taxon>Insecta</taxon>
        <taxon>Pterygota</taxon>
        <taxon>Neoptera</taxon>
        <taxon>Endopterygota</taxon>
        <taxon>Hymenoptera</taxon>
        <taxon>Apocrita</taxon>
        <taxon>Aculeata</taxon>
        <taxon>Formicoidea</taxon>
        <taxon>Formicidae</taxon>
        <taxon>Myrmicinae</taxon>
        <taxon>Acromyrmex</taxon>
    </lineage>
</organism>
<dbReference type="GO" id="GO:0042626">
    <property type="term" value="F:ATPase-coupled transmembrane transporter activity"/>
    <property type="evidence" value="ECO:0007669"/>
    <property type="project" value="TreeGrafter"/>
</dbReference>
<dbReference type="GO" id="GO:0005524">
    <property type="term" value="F:ATP binding"/>
    <property type="evidence" value="ECO:0007669"/>
    <property type="project" value="UniProtKB-KW"/>
</dbReference>
<reference evidence="3" key="1">
    <citation type="submission" date="2011-02" db="EMBL/GenBank/DDBJ databases">
        <title>The genome of the leaf-cutting ant Acromyrmex echinatior suggests key adaptations to social evolution and fungus farming.</title>
        <authorList>
            <person name="Nygaard S."/>
            <person name="Zhang G."/>
        </authorList>
    </citation>
    <scope>NUCLEOTIDE SEQUENCE</scope>
</reference>
<dbReference type="Proteomes" id="UP000007755">
    <property type="component" value="Unassembled WGS sequence"/>
</dbReference>
<dbReference type="AlphaFoldDB" id="F4WYQ4"/>
<dbReference type="EMBL" id="GL888455">
    <property type="protein sequence ID" value="EGI60689.1"/>
    <property type="molecule type" value="Genomic_DNA"/>
</dbReference>
<keyword evidence="1" id="KW-0547">Nucleotide-binding</keyword>
<protein>
    <submittedName>
        <fullName evidence="3">Uncharacterized protein</fullName>
    </submittedName>
</protein>
<name>F4WYQ4_ACREC</name>
<dbReference type="GO" id="GO:0016020">
    <property type="term" value="C:membrane"/>
    <property type="evidence" value="ECO:0007669"/>
    <property type="project" value="TreeGrafter"/>
</dbReference>
<gene>
    <name evidence="3" type="ORF">G5I_11111</name>
</gene>
<dbReference type="OrthoDB" id="7615550at2759"/>
<keyword evidence="2" id="KW-0067">ATP-binding</keyword>
<proteinExistence type="predicted"/>
<dbReference type="PANTHER" id="PTHR24223:SF415">
    <property type="entry name" value="FI20190P1"/>
    <property type="match status" value="1"/>
</dbReference>
<evidence type="ECO:0000313" key="4">
    <source>
        <dbReference type="Proteomes" id="UP000007755"/>
    </source>
</evidence>
<sequence>MSTYFNILQLVALYFPQKLILLGELIMSFNRLENFLLIDEVNMTRFSENTRSCEFKSQFKSQEPKEATSTDNYRLIHLEKWKLSDHPVYVKLQRVSANWINGQLTLTLSSQHSDTNSDYVENIPKAEMTAHSRIAGRVCKEYLHDDSNNFTLFVLLMIFSQVATTGSDYWLSYWTTLEDVKRIENTSDVKQFADIYNDSFLGLIFTLNPDGLLSTTDAIYRVNDFCIPERILNRFSKDMGIMDEWLSKLILEARGFK</sequence>
<evidence type="ECO:0000313" key="3">
    <source>
        <dbReference type="EMBL" id="EGI60689.1"/>
    </source>
</evidence>
<accession>F4WYQ4</accession>
<evidence type="ECO:0000256" key="2">
    <source>
        <dbReference type="ARBA" id="ARBA00022840"/>
    </source>
</evidence>